<sequence length="171" mass="19298">MGQAGPLPQAATSGLQVQSRSQVVRAAHEERATEQDERGVRYSLRAKKAQSRAPTKKRSYKEILTMSETHIDILEASLEELYQGQRRLLGVESSQEEFESWIDKVESLVDQLMEDTKDFVEHMHEVVTELTSRVSFLIRTFNVGGSNTRVAPPQNLRAPEPHCYGDAKDAK</sequence>
<feature type="compositionally biased region" description="Basic and acidic residues" evidence="1">
    <location>
        <begin position="26"/>
        <end position="40"/>
    </location>
</feature>
<name>A0A426XHB2_ENSVE</name>
<proteinExistence type="predicted"/>
<accession>A0A426XHB2</accession>
<feature type="region of interest" description="Disordered" evidence="1">
    <location>
        <begin position="150"/>
        <end position="171"/>
    </location>
</feature>
<reference evidence="2 3" key="1">
    <citation type="journal article" date="2014" name="Agronomy (Basel)">
        <title>A Draft Genome Sequence for Ensete ventricosum, the Drought-Tolerant Tree Against Hunger.</title>
        <authorList>
            <person name="Harrison J."/>
            <person name="Moore K.A."/>
            <person name="Paszkiewicz K."/>
            <person name="Jones T."/>
            <person name="Grant M."/>
            <person name="Ambacheew D."/>
            <person name="Muzemil S."/>
            <person name="Studholme D.J."/>
        </authorList>
    </citation>
    <scope>NUCLEOTIDE SEQUENCE [LARGE SCALE GENOMIC DNA]</scope>
</reference>
<protein>
    <submittedName>
        <fullName evidence="2">Uncharacterized protein</fullName>
    </submittedName>
</protein>
<dbReference type="Proteomes" id="UP000287651">
    <property type="component" value="Unassembled WGS sequence"/>
</dbReference>
<feature type="compositionally biased region" description="Basic residues" evidence="1">
    <location>
        <begin position="44"/>
        <end position="55"/>
    </location>
</feature>
<comment type="caution">
    <text evidence="2">The sequence shown here is derived from an EMBL/GenBank/DDBJ whole genome shotgun (WGS) entry which is preliminary data.</text>
</comment>
<organism evidence="2 3">
    <name type="scientific">Ensete ventricosum</name>
    <name type="common">Abyssinian banana</name>
    <name type="synonym">Musa ensete</name>
    <dbReference type="NCBI Taxonomy" id="4639"/>
    <lineage>
        <taxon>Eukaryota</taxon>
        <taxon>Viridiplantae</taxon>
        <taxon>Streptophyta</taxon>
        <taxon>Embryophyta</taxon>
        <taxon>Tracheophyta</taxon>
        <taxon>Spermatophyta</taxon>
        <taxon>Magnoliopsida</taxon>
        <taxon>Liliopsida</taxon>
        <taxon>Zingiberales</taxon>
        <taxon>Musaceae</taxon>
        <taxon>Ensete</taxon>
    </lineage>
</organism>
<evidence type="ECO:0000313" key="3">
    <source>
        <dbReference type="Proteomes" id="UP000287651"/>
    </source>
</evidence>
<evidence type="ECO:0000313" key="2">
    <source>
        <dbReference type="EMBL" id="RRT38871.1"/>
    </source>
</evidence>
<gene>
    <name evidence="2" type="ORF">B296_00049535</name>
</gene>
<feature type="region of interest" description="Disordered" evidence="1">
    <location>
        <begin position="1"/>
        <end position="55"/>
    </location>
</feature>
<dbReference type="AlphaFoldDB" id="A0A426XHB2"/>
<feature type="compositionally biased region" description="Basic and acidic residues" evidence="1">
    <location>
        <begin position="159"/>
        <end position="171"/>
    </location>
</feature>
<feature type="compositionally biased region" description="Polar residues" evidence="1">
    <location>
        <begin position="10"/>
        <end position="22"/>
    </location>
</feature>
<dbReference type="EMBL" id="AMZH03020763">
    <property type="protein sequence ID" value="RRT38871.1"/>
    <property type="molecule type" value="Genomic_DNA"/>
</dbReference>
<evidence type="ECO:0000256" key="1">
    <source>
        <dbReference type="SAM" id="MobiDB-lite"/>
    </source>
</evidence>